<dbReference type="GeneTree" id="ENSGT01010000228641"/>
<dbReference type="AlphaFoldDB" id="A0A8C9Z9N9"/>
<dbReference type="InterPro" id="IPR036179">
    <property type="entry name" value="Ig-like_dom_sf"/>
</dbReference>
<keyword evidence="13" id="KW-1185">Reference proteome</keyword>
<dbReference type="PROSITE" id="PS50835">
    <property type="entry name" value="IG_LIKE"/>
    <property type="match status" value="1"/>
</dbReference>
<keyword evidence="6" id="KW-0472">Membrane</keyword>
<evidence type="ECO:0000259" key="11">
    <source>
        <dbReference type="PROSITE" id="PS50835"/>
    </source>
</evidence>
<dbReference type="GO" id="GO:0042102">
    <property type="term" value="P:positive regulation of T cell proliferation"/>
    <property type="evidence" value="ECO:0007669"/>
    <property type="project" value="TreeGrafter"/>
</dbReference>
<evidence type="ECO:0000256" key="4">
    <source>
        <dbReference type="ARBA" id="ARBA00022729"/>
    </source>
</evidence>
<evidence type="ECO:0000256" key="8">
    <source>
        <dbReference type="ARBA" id="ARBA00023170"/>
    </source>
</evidence>
<evidence type="ECO:0000313" key="13">
    <source>
        <dbReference type="Proteomes" id="UP000694568"/>
    </source>
</evidence>
<evidence type="ECO:0000256" key="5">
    <source>
        <dbReference type="ARBA" id="ARBA00022989"/>
    </source>
</evidence>
<evidence type="ECO:0000256" key="7">
    <source>
        <dbReference type="ARBA" id="ARBA00023157"/>
    </source>
</evidence>
<accession>A0A8C9Z9N9</accession>
<evidence type="ECO:0000256" key="3">
    <source>
        <dbReference type="ARBA" id="ARBA00022692"/>
    </source>
</evidence>
<dbReference type="GO" id="GO:0009897">
    <property type="term" value="C:external side of plasma membrane"/>
    <property type="evidence" value="ECO:0007669"/>
    <property type="project" value="TreeGrafter"/>
</dbReference>
<keyword evidence="4" id="KW-0732">Signal</keyword>
<evidence type="ECO:0000256" key="9">
    <source>
        <dbReference type="ARBA" id="ARBA00023180"/>
    </source>
</evidence>
<evidence type="ECO:0000256" key="10">
    <source>
        <dbReference type="ARBA" id="ARBA00023319"/>
    </source>
</evidence>
<name>A0A8C9Z9N9_SANLU</name>
<dbReference type="PANTHER" id="PTHR25466:SF14">
    <property type="entry name" value="BUTYROPHILIN SUBFAMILY 2 MEMBER A2-LIKE-RELATED"/>
    <property type="match status" value="1"/>
</dbReference>
<dbReference type="GO" id="GO:0071222">
    <property type="term" value="P:cellular response to lipopolysaccharide"/>
    <property type="evidence" value="ECO:0007669"/>
    <property type="project" value="TreeGrafter"/>
</dbReference>
<keyword evidence="2" id="KW-1003">Cell membrane</keyword>
<dbReference type="Gene3D" id="2.60.40.10">
    <property type="entry name" value="Immunoglobulins"/>
    <property type="match status" value="1"/>
</dbReference>
<keyword evidence="5" id="KW-1133">Transmembrane helix</keyword>
<proteinExistence type="predicted"/>
<organism evidence="12 13">
    <name type="scientific">Sander lucioperca</name>
    <name type="common">Pike-perch</name>
    <name type="synonym">Perca lucioperca</name>
    <dbReference type="NCBI Taxonomy" id="283035"/>
    <lineage>
        <taxon>Eukaryota</taxon>
        <taxon>Metazoa</taxon>
        <taxon>Chordata</taxon>
        <taxon>Craniata</taxon>
        <taxon>Vertebrata</taxon>
        <taxon>Euteleostomi</taxon>
        <taxon>Actinopterygii</taxon>
        <taxon>Neopterygii</taxon>
        <taxon>Teleostei</taxon>
        <taxon>Neoteleostei</taxon>
        <taxon>Acanthomorphata</taxon>
        <taxon>Eupercaria</taxon>
        <taxon>Perciformes</taxon>
        <taxon>Percoidei</taxon>
        <taxon>Percidae</taxon>
        <taxon>Luciopercinae</taxon>
        <taxon>Sander</taxon>
    </lineage>
</organism>
<dbReference type="InterPro" id="IPR013783">
    <property type="entry name" value="Ig-like_fold"/>
</dbReference>
<dbReference type="InterPro" id="IPR051713">
    <property type="entry name" value="T-cell_Activation_Regulation"/>
</dbReference>
<comment type="subcellular location">
    <subcellularLocation>
        <location evidence="1">Cell membrane</location>
        <topology evidence="1">Single-pass type I membrane protein</topology>
    </subcellularLocation>
</comment>
<dbReference type="InterPro" id="IPR003599">
    <property type="entry name" value="Ig_sub"/>
</dbReference>
<evidence type="ECO:0000256" key="1">
    <source>
        <dbReference type="ARBA" id="ARBA00004251"/>
    </source>
</evidence>
<keyword evidence="9" id="KW-0325">Glycoprotein</keyword>
<protein>
    <recommendedName>
        <fullName evidence="11">Ig-like domain-containing protein</fullName>
    </recommendedName>
</protein>
<dbReference type="InterPro" id="IPR007110">
    <property type="entry name" value="Ig-like_dom"/>
</dbReference>
<dbReference type="InterPro" id="IPR013106">
    <property type="entry name" value="Ig_V-set"/>
</dbReference>
<keyword evidence="7" id="KW-1015">Disulfide bond</keyword>
<dbReference type="GO" id="GO:0042130">
    <property type="term" value="P:negative regulation of T cell proliferation"/>
    <property type="evidence" value="ECO:0007669"/>
    <property type="project" value="TreeGrafter"/>
</dbReference>
<evidence type="ECO:0000256" key="2">
    <source>
        <dbReference type="ARBA" id="ARBA00022475"/>
    </source>
</evidence>
<dbReference type="Proteomes" id="UP000694568">
    <property type="component" value="Unplaced"/>
</dbReference>
<keyword evidence="3" id="KW-0812">Transmembrane</keyword>
<keyword evidence="8" id="KW-0675">Receptor</keyword>
<dbReference type="GO" id="GO:0007166">
    <property type="term" value="P:cell surface receptor signaling pathway"/>
    <property type="evidence" value="ECO:0007669"/>
    <property type="project" value="TreeGrafter"/>
</dbReference>
<dbReference type="GO" id="GO:0006955">
    <property type="term" value="P:immune response"/>
    <property type="evidence" value="ECO:0007669"/>
    <property type="project" value="TreeGrafter"/>
</dbReference>
<dbReference type="SMART" id="SM00406">
    <property type="entry name" value="IGv"/>
    <property type="match status" value="1"/>
</dbReference>
<dbReference type="SUPFAM" id="SSF48726">
    <property type="entry name" value="Immunoglobulin"/>
    <property type="match status" value="1"/>
</dbReference>
<dbReference type="PANTHER" id="PTHR25466">
    <property type="entry name" value="T-LYMPHOCYTE ACTIVATION ANTIGEN"/>
    <property type="match status" value="1"/>
</dbReference>
<dbReference type="SMART" id="SM00409">
    <property type="entry name" value="IG"/>
    <property type="match status" value="1"/>
</dbReference>
<evidence type="ECO:0000313" key="12">
    <source>
        <dbReference type="Ensembl" id="ENSSLUP00000035233.1"/>
    </source>
</evidence>
<evidence type="ECO:0000256" key="6">
    <source>
        <dbReference type="ARBA" id="ARBA00023136"/>
    </source>
</evidence>
<keyword evidence="10" id="KW-0393">Immunoglobulin domain</keyword>
<reference evidence="12" key="1">
    <citation type="submission" date="2025-08" db="UniProtKB">
        <authorList>
            <consortium name="Ensembl"/>
        </authorList>
    </citation>
    <scope>IDENTIFICATION</scope>
</reference>
<reference evidence="12" key="2">
    <citation type="submission" date="2025-09" db="UniProtKB">
        <authorList>
            <consortium name="Ensembl"/>
        </authorList>
    </citation>
    <scope>IDENTIFICATION</scope>
</reference>
<feature type="domain" description="Ig-like" evidence="11">
    <location>
        <begin position="16"/>
        <end position="110"/>
    </location>
</feature>
<dbReference type="Pfam" id="PF07686">
    <property type="entry name" value="V-set"/>
    <property type="match status" value="1"/>
</dbReference>
<dbReference type="GO" id="GO:0031295">
    <property type="term" value="P:T cell costimulation"/>
    <property type="evidence" value="ECO:0007669"/>
    <property type="project" value="TreeGrafter"/>
</dbReference>
<dbReference type="Ensembl" id="ENSSLUT00000036326.1">
    <property type="protein sequence ID" value="ENSSLUP00000035233.1"/>
    <property type="gene ID" value="ENSSLUG00000015690.1"/>
</dbReference>
<sequence>MTLHVSILINTCFYLPGPEVIKVKEGSDVTLPCSLWTKEDIRVTWFIWKKTDDGQKVFLYCYGDLYSDNLPGQSEQFKGRVSHFPDELKQGNVSIFIRNTTRADSGVYRCSFLYTQTPQEFYIKLVVVGKYFDSTVKDILSFKDWSLVSTFFTLCRLNSAINAWFTCMHEQLWSITL</sequence>